<accession>A0ACC2WZZ6</accession>
<name>A0ACC2WZZ6_9TREE</name>
<keyword evidence="2" id="KW-1185">Reference proteome</keyword>
<comment type="caution">
    <text evidence="1">The sequence shown here is derived from an EMBL/GenBank/DDBJ whole genome shotgun (WGS) entry which is preliminary data.</text>
</comment>
<protein>
    <submittedName>
        <fullName evidence="1">Uncharacterized protein</fullName>
    </submittedName>
</protein>
<dbReference type="Proteomes" id="UP001234202">
    <property type="component" value="Unassembled WGS sequence"/>
</dbReference>
<proteinExistence type="predicted"/>
<gene>
    <name evidence="1" type="ORF">QFC24_006532</name>
</gene>
<evidence type="ECO:0000313" key="1">
    <source>
        <dbReference type="EMBL" id="KAJ9117073.1"/>
    </source>
</evidence>
<reference evidence="1" key="1">
    <citation type="submission" date="2023-04" db="EMBL/GenBank/DDBJ databases">
        <title>Draft Genome sequencing of Naganishia species isolated from polar environments using Oxford Nanopore Technology.</title>
        <authorList>
            <person name="Leo P."/>
            <person name="Venkateswaran K."/>
        </authorList>
    </citation>
    <scope>NUCLEOTIDE SEQUENCE</scope>
    <source>
        <strain evidence="1">DBVPG 5303</strain>
    </source>
</reference>
<organism evidence="1 2">
    <name type="scientific">Naganishia onofrii</name>
    <dbReference type="NCBI Taxonomy" id="1851511"/>
    <lineage>
        <taxon>Eukaryota</taxon>
        <taxon>Fungi</taxon>
        <taxon>Dikarya</taxon>
        <taxon>Basidiomycota</taxon>
        <taxon>Agaricomycotina</taxon>
        <taxon>Tremellomycetes</taxon>
        <taxon>Filobasidiales</taxon>
        <taxon>Filobasidiaceae</taxon>
        <taxon>Naganishia</taxon>
    </lineage>
</organism>
<dbReference type="EMBL" id="JASBWV010000033">
    <property type="protein sequence ID" value="KAJ9117073.1"/>
    <property type="molecule type" value="Genomic_DNA"/>
</dbReference>
<sequence>MMMSPQSNPPEHRLHDDANTSCPKVTRQPPKSSSGVISVSLPLISMPDSCSETSPPPYSTQTTFATNAHHPLQNQDSTSYTDETAGQPALESQQQERQRPLLTYAPLEGEAKFAHPLTRTSAQVGRLRQGHSEAASSLGIALAEEAPCNTSFNNELSVNGTAPARDTSVPDYQQVVEEDLKQELRGLLQIYDTAKRELGDWLVTTGFPGFLTAEDQRPYSVWKKRGDADYFAGWVDPTIVPFTPPSDSCTSGGRVYHNFIDMAFTGRLCWSNMRCIFGDWDVYPKLQYEERLGWLKALIVISVIQPPPPSRRPPRLEVAFTATASSNSTIRATPASLNVNAGVEDGMESYSNANPNVPSVTGSRKGKVKVIRLVEKQSSKPATLEKNASTATAALETTSSPKTQIHSALNAIQQIPLGNALGLRSSPLPDKCDTSPQSDSQNFADGKQGGSTPRRKRGRRDKLMGPPGDHSIVPNARNDNVGSASQLVDGQSRKVSGQNSKPGPAPQKQQKAAGKPSNTPLLRITKGPQPSSRKKVKATLSRKQQDKNSSEGKNSEMGRGQSAMLVMQPTPEMDMSAPQSMTLISNGEKQHNILGAAQLKHSVGLRISASDPELGELEIIGAGFKDCFPHLQLCDYDSRYTYLWQCLPSETDSPNSSHTQDTTFVTSTTWDDLEIQFTDNPVSDSFLRNVRGKTSPIMYEEDVGSPSSGSATTAATTVFESGHVAMRHLSLPQGESPPGTQTLDERAGGVHAAIPITPPVFNAMNPYAAVYIPALLSLPVEEGAFDDAEEEPELALTPAPNCQFSSPFQAIAVYGAPSATGLTLPPANHPHEIGRQRKWRYGQGPSRGKPFRAAPVVAPSNMPSISTSTAENSSCV</sequence>
<evidence type="ECO:0000313" key="2">
    <source>
        <dbReference type="Proteomes" id="UP001234202"/>
    </source>
</evidence>